<evidence type="ECO:0000313" key="3">
    <source>
        <dbReference type="EMBL" id="KAE9332237.1"/>
    </source>
</evidence>
<keyword evidence="5" id="KW-1185">Reference proteome</keyword>
<dbReference type="Proteomes" id="UP000435112">
    <property type="component" value="Unassembled WGS sequence"/>
</dbReference>
<gene>
    <name evidence="2" type="ORF">PR001_g4481</name>
    <name evidence="1" type="ORF">PR002_g6526</name>
    <name evidence="3" type="ORF">PR003_g14610</name>
</gene>
<organism evidence="2 4">
    <name type="scientific">Phytophthora rubi</name>
    <dbReference type="NCBI Taxonomy" id="129364"/>
    <lineage>
        <taxon>Eukaryota</taxon>
        <taxon>Sar</taxon>
        <taxon>Stramenopiles</taxon>
        <taxon>Oomycota</taxon>
        <taxon>Peronosporomycetes</taxon>
        <taxon>Peronosporales</taxon>
        <taxon>Peronosporaceae</taxon>
        <taxon>Phytophthora</taxon>
    </lineage>
</organism>
<reference evidence="4 6" key="1">
    <citation type="submission" date="2018-09" db="EMBL/GenBank/DDBJ databases">
        <title>Genomic investigation of the strawberry pathogen Phytophthora fragariae indicates pathogenicity is determined by transcriptional variation in three key races.</title>
        <authorList>
            <person name="Adams T.M."/>
            <person name="Armitage A.D."/>
            <person name="Sobczyk M.K."/>
            <person name="Bates H.J."/>
            <person name="Dunwell J.M."/>
            <person name="Nellist C.F."/>
            <person name="Harrison R.J."/>
        </authorList>
    </citation>
    <scope>NUCLEOTIDE SEQUENCE [LARGE SCALE GENOMIC DNA]</scope>
    <source>
        <strain evidence="2 4">SCRP249</strain>
        <strain evidence="1 6">SCRP324</strain>
        <strain evidence="3 5">SCRP333</strain>
    </source>
</reference>
<proteinExistence type="predicted"/>
<dbReference type="EMBL" id="QXFV01000183">
    <property type="protein sequence ID" value="KAE9046642.1"/>
    <property type="molecule type" value="Genomic_DNA"/>
</dbReference>
<sequence length="51" mass="5390">MLEDLPAGQAPTLRVRPVFLAAAQPTTGSVYVVRAAHELNKANKVPVATGY</sequence>
<comment type="caution">
    <text evidence="2">The sequence shown here is derived from an EMBL/GenBank/DDBJ whole genome shotgun (WGS) entry which is preliminary data.</text>
</comment>
<name>A0A6A3P0B8_9STRA</name>
<dbReference type="EMBL" id="QXFU01000295">
    <property type="protein sequence ID" value="KAE9037527.1"/>
    <property type="molecule type" value="Genomic_DNA"/>
</dbReference>
<dbReference type="Proteomes" id="UP000429607">
    <property type="component" value="Unassembled WGS sequence"/>
</dbReference>
<accession>A0A6A3P0B8</accession>
<evidence type="ECO:0000313" key="4">
    <source>
        <dbReference type="Proteomes" id="UP000429607"/>
    </source>
</evidence>
<dbReference type="EMBL" id="QXFT01000975">
    <property type="protein sequence ID" value="KAE9332237.1"/>
    <property type="molecule type" value="Genomic_DNA"/>
</dbReference>
<dbReference type="AlphaFoldDB" id="A0A6A3P0B8"/>
<evidence type="ECO:0000313" key="5">
    <source>
        <dbReference type="Proteomes" id="UP000434957"/>
    </source>
</evidence>
<evidence type="ECO:0000313" key="2">
    <source>
        <dbReference type="EMBL" id="KAE9046642.1"/>
    </source>
</evidence>
<evidence type="ECO:0000313" key="1">
    <source>
        <dbReference type="EMBL" id="KAE9037527.1"/>
    </source>
</evidence>
<evidence type="ECO:0000313" key="6">
    <source>
        <dbReference type="Proteomes" id="UP000435112"/>
    </source>
</evidence>
<protein>
    <submittedName>
        <fullName evidence="2">Uncharacterized protein</fullName>
    </submittedName>
</protein>
<dbReference type="Proteomes" id="UP000434957">
    <property type="component" value="Unassembled WGS sequence"/>
</dbReference>